<dbReference type="EMBL" id="VLKF01000001">
    <property type="protein sequence ID" value="TWH72885.1"/>
    <property type="molecule type" value="Genomic_DNA"/>
</dbReference>
<proteinExistence type="predicted"/>
<sequence length="362" mass="38522">MTVNGGSSSVAGPAPSPGTPRPPVTITPTRCLPVRTSSCDSTWTSKRCVWPGANPSRQGRAGGAPAVACSVDAVNGCRGIPGARISTSSPASTATVGCRSREDASAAALRCPDPLPPVRWPTGTSSERSPAPHLPRIRRADPPLPAEPRRVTSRPRPAAPPGRQAAACPRRRLGVPPPLTSTQPWTAPSQVHQPCGCRRQRRLRRPGRPRRPPGTHRATPGGQRLSSPYLPRRPARSPRPAGARRAERAGATARVRAAGWLIERRGVGPAHVTCGCGRQHLDDHATSRGNGQRHGDPFRRGPAWILTDPGRCWYGSLLRAGHLRRRRLDVHGRAGSGSREAGRGVTARPVLPWTGTLSERSA</sequence>
<protein>
    <submittedName>
        <fullName evidence="2">Uncharacterized protein</fullName>
    </submittedName>
</protein>
<reference evidence="2 3" key="1">
    <citation type="submission" date="2019-07" db="EMBL/GenBank/DDBJ databases">
        <title>R&amp;d 2014.</title>
        <authorList>
            <person name="Klenk H.-P."/>
        </authorList>
    </citation>
    <scope>NUCLEOTIDE SEQUENCE [LARGE SCALE GENOMIC DNA]</scope>
    <source>
        <strain evidence="2 3">DSM 45764</strain>
    </source>
</reference>
<evidence type="ECO:0000256" key="1">
    <source>
        <dbReference type="SAM" id="MobiDB-lite"/>
    </source>
</evidence>
<organism evidence="2 3">
    <name type="scientific">Modestobacter roseus</name>
    <dbReference type="NCBI Taxonomy" id="1181884"/>
    <lineage>
        <taxon>Bacteria</taxon>
        <taxon>Bacillati</taxon>
        <taxon>Actinomycetota</taxon>
        <taxon>Actinomycetes</taxon>
        <taxon>Geodermatophilales</taxon>
        <taxon>Geodermatophilaceae</taxon>
        <taxon>Modestobacter</taxon>
    </lineage>
</organism>
<feature type="compositionally biased region" description="Low complexity" evidence="1">
    <location>
        <begin position="1"/>
        <end position="13"/>
    </location>
</feature>
<feature type="region of interest" description="Disordered" evidence="1">
    <location>
        <begin position="109"/>
        <end position="251"/>
    </location>
</feature>
<feature type="compositionally biased region" description="Basic residues" evidence="1">
    <location>
        <begin position="198"/>
        <end position="214"/>
    </location>
</feature>
<feature type="region of interest" description="Disordered" evidence="1">
    <location>
        <begin position="333"/>
        <end position="362"/>
    </location>
</feature>
<dbReference type="Proteomes" id="UP000321490">
    <property type="component" value="Unassembled WGS sequence"/>
</dbReference>
<evidence type="ECO:0000313" key="2">
    <source>
        <dbReference type="EMBL" id="TWH72885.1"/>
    </source>
</evidence>
<feature type="compositionally biased region" description="Pro residues" evidence="1">
    <location>
        <begin position="14"/>
        <end position="25"/>
    </location>
</feature>
<feature type="compositionally biased region" description="Polar residues" evidence="1">
    <location>
        <begin position="180"/>
        <end position="192"/>
    </location>
</feature>
<accession>A0A562IQ72</accession>
<comment type="caution">
    <text evidence="2">The sequence shown here is derived from an EMBL/GenBank/DDBJ whole genome shotgun (WGS) entry which is preliminary data.</text>
</comment>
<feature type="region of interest" description="Disordered" evidence="1">
    <location>
        <begin position="1"/>
        <end position="31"/>
    </location>
</feature>
<dbReference type="AlphaFoldDB" id="A0A562IQ72"/>
<evidence type="ECO:0000313" key="3">
    <source>
        <dbReference type="Proteomes" id="UP000321490"/>
    </source>
</evidence>
<name>A0A562IQ72_9ACTN</name>
<gene>
    <name evidence="2" type="ORF">JD78_01408</name>
</gene>
<feature type="compositionally biased region" description="Low complexity" evidence="1">
    <location>
        <begin position="238"/>
        <end position="251"/>
    </location>
</feature>
<keyword evidence="3" id="KW-1185">Reference proteome</keyword>